<dbReference type="SMART" id="SM00909">
    <property type="entry name" value="Germane"/>
    <property type="match status" value="1"/>
</dbReference>
<keyword evidence="4" id="KW-1185">Reference proteome</keyword>
<evidence type="ECO:0000256" key="1">
    <source>
        <dbReference type="SAM" id="SignalP"/>
    </source>
</evidence>
<comment type="caution">
    <text evidence="3">The sequence shown here is derived from an EMBL/GenBank/DDBJ whole genome shotgun (WGS) entry which is preliminary data.</text>
</comment>
<dbReference type="Proteomes" id="UP001157034">
    <property type="component" value="Unassembled WGS sequence"/>
</dbReference>
<feature type="signal peptide" evidence="1">
    <location>
        <begin position="1"/>
        <end position="23"/>
    </location>
</feature>
<organism evidence="3 4">
    <name type="scientific">Pseudolysinimonas kribbensis</name>
    <dbReference type="NCBI Taxonomy" id="433641"/>
    <lineage>
        <taxon>Bacteria</taxon>
        <taxon>Bacillati</taxon>
        <taxon>Actinomycetota</taxon>
        <taxon>Actinomycetes</taxon>
        <taxon>Micrococcales</taxon>
        <taxon>Microbacteriaceae</taxon>
        <taxon>Pseudolysinimonas</taxon>
    </lineage>
</organism>
<feature type="chain" id="PRO_5046652339" description="GerMN domain-containing protein" evidence="1">
    <location>
        <begin position="24"/>
        <end position="565"/>
    </location>
</feature>
<proteinExistence type="predicted"/>
<dbReference type="InterPro" id="IPR059026">
    <property type="entry name" value="LpqB_N"/>
</dbReference>
<dbReference type="SUPFAM" id="SSF101898">
    <property type="entry name" value="NHL repeat"/>
    <property type="match status" value="1"/>
</dbReference>
<protein>
    <recommendedName>
        <fullName evidence="2">GerMN domain-containing protein</fullName>
    </recommendedName>
</protein>
<evidence type="ECO:0000259" key="2">
    <source>
        <dbReference type="SMART" id="SM00909"/>
    </source>
</evidence>
<dbReference type="EMBL" id="BSVB01000001">
    <property type="protein sequence ID" value="GMA94192.1"/>
    <property type="molecule type" value="Genomic_DNA"/>
</dbReference>
<reference evidence="4" key="1">
    <citation type="journal article" date="2019" name="Int. J. Syst. Evol. Microbiol.">
        <title>The Global Catalogue of Microorganisms (GCM) 10K type strain sequencing project: providing services to taxonomists for standard genome sequencing and annotation.</title>
        <authorList>
            <consortium name="The Broad Institute Genomics Platform"/>
            <consortium name="The Broad Institute Genome Sequencing Center for Infectious Disease"/>
            <person name="Wu L."/>
            <person name="Ma J."/>
        </authorList>
    </citation>
    <scope>NUCLEOTIDE SEQUENCE [LARGE SCALE GENOMIC DNA]</scope>
    <source>
        <strain evidence="4">NBRC 108894</strain>
    </source>
</reference>
<dbReference type="Pfam" id="PF10646">
    <property type="entry name" value="Germane"/>
    <property type="match status" value="1"/>
</dbReference>
<dbReference type="PROSITE" id="PS51257">
    <property type="entry name" value="PROKAR_LIPOPROTEIN"/>
    <property type="match status" value="1"/>
</dbReference>
<dbReference type="RefSeq" id="WP_284253185.1">
    <property type="nucleotide sequence ID" value="NZ_BAAAQO010000003.1"/>
</dbReference>
<gene>
    <name evidence="3" type="ORF">GCM10025881_10160</name>
</gene>
<evidence type="ECO:0000313" key="3">
    <source>
        <dbReference type="EMBL" id="GMA94192.1"/>
    </source>
</evidence>
<sequence>MRRRIAGPATGLVAALVALVALAGCVTIPTGGGVSTQRIEQDQGGDGTIRAVSGPDKGMTPSEIVAGFVRAGGGPQGGYQVAKEYLTSSLQSTWKPGAWTLISDTPVAPEADLSPTAAAADFSVGLEVVGLIDATGVYTAQSAAQRELSFHLVKQKGQWRIDRAPDGTVLRTRDLGSIARPYDLYFFDPGYDYLVPDLRWFADLGGDGNLQRIVGALLAGPAKWLASPVVVSAFPSGTQLGGPPIADSGEITVDLSSGVADAGALQQARMLQQLTWSLRALDVHAVSMTANGLAVPATEGSSANGSPSVTYEAIGSDGKVFGAVGATGVNALPSIGADVQSLAPTAVTLGHDRTTAAVLGTGGVSLVTPDAHPVVDARSGLLAPALDPEGYVWSAQADPGSLIAVRGDGRQHAVPLTVDGRLVSIAVSRDGTRLLAGLATDTGSRLIVLGIQRDKDGAPTGFGTPLEVAVDSSRPIIDAAWVDAGSVAVISGEPSGLDEITEYELGGLATPHGVVRAARSLAAGATGSGFDAVRVLLASGQLDQPSLGDDWQATGAKLTLLGTQQ</sequence>
<feature type="domain" description="GerMN" evidence="2">
    <location>
        <begin position="210"/>
        <end position="299"/>
    </location>
</feature>
<dbReference type="InterPro" id="IPR019606">
    <property type="entry name" value="GerMN"/>
</dbReference>
<keyword evidence="1" id="KW-0732">Signal</keyword>
<evidence type="ECO:0000313" key="4">
    <source>
        <dbReference type="Proteomes" id="UP001157034"/>
    </source>
</evidence>
<name>A0ABQ6K2N3_9MICO</name>
<accession>A0ABQ6K2N3</accession>
<dbReference type="Pfam" id="PF25976">
    <property type="entry name" value="LpqB_N"/>
    <property type="match status" value="1"/>
</dbReference>